<dbReference type="InterPro" id="IPR006062">
    <property type="entry name" value="His_biosynth"/>
</dbReference>
<evidence type="ECO:0000256" key="8">
    <source>
        <dbReference type="ARBA" id="ARBA00023235"/>
    </source>
</evidence>
<dbReference type="PANTHER" id="PTHR43090:SF2">
    <property type="entry name" value="1-(5-PHOSPHORIBOSYL)-5-[(5-PHOSPHORIBOSYLAMINO)METHYLIDENEAMINO] IMIDAZOLE-4-CARBOXAMIDE ISOMERASE"/>
    <property type="match status" value="1"/>
</dbReference>
<feature type="active site" description="Proton acceptor" evidence="9">
    <location>
        <position position="10"/>
    </location>
</feature>
<accession>A0A840I6B5</accession>
<dbReference type="EC" id="5.3.1.16" evidence="9 11"/>
<evidence type="ECO:0000256" key="6">
    <source>
        <dbReference type="ARBA" id="ARBA00022605"/>
    </source>
</evidence>
<keyword evidence="5 9" id="KW-0963">Cytoplasm</keyword>
<keyword evidence="13" id="KW-1185">Reference proteome</keyword>
<dbReference type="EMBL" id="JACHOB010000006">
    <property type="protein sequence ID" value="MBB4659972.1"/>
    <property type="molecule type" value="Genomic_DNA"/>
</dbReference>
<keyword evidence="7 9" id="KW-0368">Histidine biosynthesis</keyword>
<dbReference type="GO" id="GO:0005737">
    <property type="term" value="C:cytoplasm"/>
    <property type="evidence" value="ECO:0007669"/>
    <property type="project" value="UniProtKB-SubCell"/>
</dbReference>
<dbReference type="InterPro" id="IPR011060">
    <property type="entry name" value="RibuloseP-bd_barrel"/>
</dbReference>
<dbReference type="Proteomes" id="UP000563524">
    <property type="component" value="Unassembled WGS sequence"/>
</dbReference>
<sequence>MTFELWPAIDLKGGECVRLLYGDMERSTTYAKSPAAQAWRFRDAGFDRLHVVDLDGAFAGAPANAEAVQAILYETDAKVQLGGGIRDRETVDRWLDLGITRVILGTAAVKDPALVKGAAKAHEGRIVVGIDARDGLVATEGWAQGSEMTAIDLGRRFEDAGVAAIVFTDIGRDGALTGVNVEATAELARALTIPVLASGGVKDADDIKALALHKADGVAGAILGRSLYEGTIDPSEAQGIARTA</sequence>
<evidence type="ECO:0000256" key="3">
    <source>
        <dbReference type="ARBA" id="ARBA00005133"/>
    </source>
</evidence>
<evidence type="ECO:0000313" key="13">
    <source>
        <dbReference type="Proteomes" id="UP000563524"/>
    </source>
</evidence>
<keyword evidence="6 9" id="KW-0028">Amino-acid biosynthesis</keyword>
<dbReference type="AlphaFoldDB" id="A0A840I6B5"/>
<dbReference type="InterPro" id="IPR044524">
    <property type="entry name" value="Isoase_HisA-like"/>
</dbReference>
<comment type="caution">
    <text evidence="12">The sequence shown here is derived from an EMBL/GenBank/DDBJ whole genome shotgun (WGS) entry which is preliminary data.</text>
</comment>
<evidence type="ECO:0000256" key="7">
    <source>
        <dbReference type="ARBA" id="ARBA00023102"/>
    </source>
</evidence>
<comment type="similarity">
    <text evidence="4 9 10">Belongs to the HisA/HisF family.</text>
</comment>
<dbReference type="RefSeq" id="WP_183819520.1">
    <property type="nucleotide sequence ID" value="NZ_JACHOB010000006.1"/>
</dbReference>
<gene>
    <name evidence="9" type="primary">hisA</name>
    <name evidence="12" type="ORF">GGQ59_002516</name>
</gene>
<keyword evidence="8 9" id="KW-0413">Isomerase</keyword>
<dbReference type="InterPro" id="IPR013785">
    <property type="entry name" value="Aldolase_TIM"/>
</dbReference>
<dbReference type="UniPathway" id="UPA00031">
    <property type="reaction ID" value="UER00009"/>
</dbReference>
<reference evidence="12 13" key="1">
    <citation type="submission" date="2020-08" db="EMBL/GenBank/DDBJ databases">
        <title>Genomic Encyclopedia of Type Strains, Phase IV (KMG-IV): sequencing the most valuable type-strain genomes for metagenomic binning, comparative biology and taxonomic classification.</title>
        <authorList>
            <person name="Goeker M."/>
        </authorList>
    </citation>
    <scope>NUCLEOTIDE SEQUENCE [LARGE SCALE GENOMIC DNA]</scope>
    <source>
        <strain evidence="12 13">DSM 102850</strain>
    </source>
</reference>
<dbReference type="SUPFAM" id="SSF51366">
    <property type="entry name" value="Ribulose-phoshate binding barrel"/>
    <property type="match status" value="1"/>
</dbReference>
<dbReference type="FunFam" id="3.20.20.70:FF:000009">
    <property type="entry name" value="1-(5-phosphoribosyl)-5-[(5-phosphoribosylamino)methylideneamino] imidazole-4-carboxamide isomerase"/>
    <property type="match status" value="1"/>
</dbReference>
<evidence type="ECO:0000256" key="5">
    <source>
        <dbReference type="ARBA" id="ARBA00022490"/>
    </source>
</evidence>
<dbReference type="InterPro" id="IPR006063">
    <property type="entry name" value="HisA_bact_arch"/>
</dbReference>
<evidence type="ECO:0000256" key="2">
    <source>
        <dbReference type="ARBA" id="ARBA00004496"/>
    </source>
</evidence>
<dbReference type="CDD" id="cd04732">
    <property type="entry name" value="HisA"/>
    <property type="match status" value="1"/>
</dbReference>
<dbReference type="InterPro" id="IPR023016">
    <property type="entry name" value="HisA/PriA"/>
</dbReference>
<dbReference type="Gene3D" id="3.20.20.70">
    <property type="entry name" value="Aldolase class I"/>
    <property type="match status" value="1"/>
</dbReference>
<evidence type="ECO:0000313" key="12">
    <source>
        <dbReference type="EMBL" id="MBB4659972.1"/>
    </source>
</evidence>
<comment type="catalytic activity">
    <reaction evidence="1 9 11">
        <text>1-(5-phospho-beta-D-ribosyl)-5-[(5-phospho-beta-D-ribosylamino)methylideneamino]imidazole-4-carboxamide = 5-[(5-phospho-1-deoxy-D-ribulos-1-ylimino)methylamino]-1-(5-phospho-beta-D-ribosyl)imidazole-4-carboxamide</text>
        <dbReference type="Rhea" id="RHEA:15469"/>
        <dbReference type="ChEBI" id="CHEBI:58435"/>
        <dbReference type="ChEBI" id="CHEBI:58525"/>
        <dbReference type="EC" id="5.3.1.16"/>
    </reaction>
</comment>
<dbReference type="HAMAP" id="MF_01014">
    <property type="entry name" value="HisA"/>
    <property type="match status" value="1"/>
</dbReference>
<protein>
    <recommendedName>
        <fullName evidence="9 11">1-(5-phosphoribosyl)-5-[(5-phosphoribosylamino)methylideneamino] imidazole-4-carboxamide isomerase</fullName>
        <ecNumber evidence="9 11">5.3.1.16</ecNumber>
    </recommendedName>
    <alternativeName>
        <fullName evidence="9">Phosphoribosylformimino-5-aminoimidazole carboxamide ribotide isomerase</fullName>
    </alternativeName>
</protein>
<feature type="active site" description="Proton donor" evidence="9">
    <location>
        <position position="131"/>
    </location>
</feature>
<dbReference type="NCBIfam" id="TIGR00007">
    <property type="entry name" value="1-(5-phosphoribosyl)-5-[(5-phosphoribosylamino)methylideneamino]imidazole-4-carboxamide isomerase"/>
    <property type="match status" value="1"/>
</dbReference>
<comment type="subcellular location">
    <subcellularLocation>
        <location evidence="2 9 11">Cytoplasm</location>
    </subcellularLocation>
</comment>
<evidence type="ECO:0000256" key="10">
    <source>
        <dbReference type="RuleBase" id="RU003657"/>
    </source>
</evidence>
<dbReference type="GO" id="GO:0000105">
    <property type="term" value="P:L-histidine biosynthetic process"/>
    <property type="evidence" value="ECO:0007669"/>
    <property type="project" value="UniProtKB-UniRule"/>
</dbReference>
<evidence type="ECO:0000256" key="9">
    <source>
        <dbReference type="HAMAP-Rule" id="MF_01014"/>
    </source>
</evidence>
<proteinExistence type="inferred from homology"/>
<dbReference type="Pfam" id="PF00977">
    <property type="entry name" value="His_biosynth"/>
    <property type="match status" value="1"/>
</dbReference>
<dbReference type="GO" id="GO:0000162">
    <property type="term" value="P:L-tryptophan biosynthetic process"/>
    <property type="evidence" value="ECO:0007669"/>
    <property type="project" value="TreeGrafter"/>
</dbReference>
<evidence type="ECO:0000256" key="11">
    <source>
        <dbReference type="RuleBase" id="RU003658"/>
    </source>
</evidence>
<dbReference type="PANTHER" id="PTHR43090">
    <property type="entry name" value="1-(5-PHOSPHORIBOSYL)-5-[(5-PHOSPHORIBOSYLAMINO)METHYLIDENEAMINO] IMIDAZOLE-4-CARBOXAMIDE ISOMERASE"/>
    <property type="match status" value="1"/>
</dbReference>
<evidence type="ECO:0000256" key="1">
    <source>
        <dbReference type="ARBA" id="ARBA00000901"/>
    </source>
</evidence>
<dbReference type="GO" id="GO:0003949">
    <property type="term" value="F:1-(5-phosphoribosyl)-5-[(5-phosphoribosylamino)methylideneamino]imidazole-4-carboxamide isomerase activity"/>
    <property type="evidence" value="ECO:0007669"/>
    <property type="project" value="UniProtKB-UniRule"/>
</dbReference>
<comment type="pathway">
    <text evidence="3 9 11">Amino-acid biosynthesis; L-histidine biosynthesis; L-histidine from 5-phospho-alpha-D-ribose 1-diphosphate: step 4/9.</text>
</comment>
<organism evidence="12 13">
    <name type="scientific">Parvularcula dongshanensis</name>
    <dbReference type="NCBI Taxonomy" id="1173995"/>
    <lineage>
        <taxon>Bacteria</taxon>
        <taxon>Pseudomonadati</taxon>
        <taxon>Pseudomonadota</taxon>
        <taxon>Alphaproteobacteria</taxon>
        <taxon>Parvularculales</taxon>
        <taxon>Parvularculaceae</taxon>
        <taxon>Parvularcula</taxon>
    </lineage>
</organism>
<name>A0A840I6B5_9PROT</name>
<evidence type="ECO:0000256" key="4">
    <source>
        <dbReference type="ARBA" id="ARBA00009667"/>
    </source>
</evidence>